<dbReference type="GO" id="GO:0008270">
    <property type="term" value="F:zinc ion binding"/>
    <property type="evidence" value="ECO:0007669"/>
    <property type="project" value="UniProtKB-KW"/>
</dbReference>
<keyword evidence="5 9" id="KW-0863">Zinc-finger</keyword>
<dbReference type="InterPro" id="IPR045194">
    <property type="entry name" value="MGRN1/RNF157-like"/>
</dbReference>
<dbReference type="InterPro" id="IPR058981">
    <property type="entry name" value="MGRN1/RNF157-like_N"/>
</dbReference>
<evidence type="ECO:0000256" key="4">
    <source>
        <dbReference type="ARBA" id="ARBA00022723"/>
    </source>
</evidence>
<protein>
    <recommendedName>
        <fullName evidence="2">RING-type E3 ubiquitin transferase</fullName>
        <ecNumber evidence="2">2.3.2.27</ecNumber>
    </recommendedName>
</protein>
<dbReference type="PANTHER" id="PTHR22996">
    <property type="entry name" value="MAHOGUNIN"/>
    <property type="match status" value="1"/>
</dbReference>
<dbReference type="GO" id="GO:0061630">
    <property type="term" value="F:ubiquitin protein ligase activity"/>
    <property type="evidence" value="ECO:0007669"/>
    <property type="project" value="UniProtKB-EC"/>
</dbReference>
<dbReference type="PANTHER" id="PTHR22996:SF11">
    <property type="entry name" value="RING-TYPE E3 UBIQUITIN TRANSFERASE"/>
    <property type="match status" value="1"/>
</dbReference>
<keyword evidence="7" id="KW-0862">Zinc</keyword>
<evidence type="ECO:0000313" key="9">
    <source>
        <dbReference type="EMBL" id="AAV88609.1"/>
    </source>
</evidence>
<organism evidence="9">
    <name type="scientific">Cenchrus americanus</name>
    <name type="common">Pearl millet</name>
    <name type="synonym">Pennisetum glaucum</name>
    <dbReference type="NCBI Taxonomy" id="4543"/>
    <lineage>
        <taxon>Eukaryota</taxon>
        <taxon>Viridiplantae</taxon>
        <taxon>Streptophyta</taxon>
        <taxon>Embryophyta</taxon>
        <taxon>Tracheophyta</taxon>
        <taxon>Spermatophyta</taxon>
        <taxon>Magnoliopsida</taxon>
        <taxon>Liliopsida</taxon>
        <taxon>Poales</taxon>
        <taxon>Poaceae</taxon>
        <taxon>PACMAD clade</taxon>
        <taxon>Panicoideae</taxon>
        <taxon>Panicodae</taxon>
        <taxon>Paniceae</taxon>
        <taxon>Cenchrinae</taxon>
        <taxon>Cenchrus</taxon>
    </lineage>
</organism>
<keyword evidence="4" id="KW-0479">Metal-binding</keyword>
<evidence type="ECO:0000256" key="7">
    <source>
        <dbReference type="ARBA" id="ARBA00022833"/>
    </source>
</evidence>
<keyword evidence="6" id="KW-0833">Ubl conjugation pathway</keyword>
<proteinExistence type="evidence at transcript level"/>
<name>Q5MJ19_CENAM</name>
<dbReference type="EMBL" id="AY823557">
    <property type="protein sequence ID" value="AAV88609.1"/>
    <property type="molecule type" value="mRNA"/>
</dbReference>
<comment type="catalytic activity">
    <reaction evidence="1">
        <text>S-ubiquitinyl-[E2 ubiquitin-conjugating enzyme]-L-cysteine + [acceptor protein]-L-lysine = [E2 ubiquitin-conjugating enzyme]-L-cysteine + N(6)-ubiquitinyl-[acceptor protein]-L-lysine.</text>
        <dbReference type="EC" id="2.3.2.27"/>
    </reaction>
</comment>
<accession>Q5MJ19</accession>
<evidence type="ECO:0000256" key="2">
    <source>
        <dbReference type="ARBA" id="ARBA00012483"/>
    </source>
</evidence>
<dbReference type="AlphaFoldDB" id="Q5MJ19"/>
<evidence type="ECO:0000259" key="8">
    <source>
        <dbReference type="Pfam" id="PF26192"/>
    </source>
</evidence>
<evidence type="ECO:0000256" key="5">
    <source>
        <dbReference type="ARBA" id="ARBA00022771"/>
    </source>
</evidence>
<evidence type="ECO:0000256" key="6">
    <source>
        <dbReference type="ARBA" id="ARBA00022786"/>
    </source>
</evidence>
<evidence type="ECO:0000256" key="3">
    <source>
        <dbReference type="ARBA" id="ARBA00022679"/>
    </source>
</evidence>
<dbReference type="GO" id="GO:0016567">
    <property type="term" value="P:protein ubiquitination"/>
    <property type="evidence" value="ECO:0007669"/>
    <property type="project" value="TreeGrafter"/>
</dbReference>
<dbReference type="EC" id="2.3.2.27" evidence="2"/>
<dbReference type="Pfam" id="PF26192">
    <property type="entry name" value="RNF157-like_N"/>
    <property type="match status" value="1"/>
</dbReference>
<sequence length="240" mass="27405">NIKDDSLRLEPDDDGRGLLLAFSFDADAPGSITVYFFAQEDEELILKATKENLLKPVTTPFNKGHDQEFKQPSGSPNSRATNFLDSIHSNHFHHIRVNVNFTCTDTVCCFLSFPVYFFSVVTQTNLNDMNVSFCYVLCHKHNTSSTIPIYLVLYRIRPLYTITVVSTTLCSTSARPFLTHKQKVLVLYVDKKGTSDMCLCRECAQLLRLQSNKCPICRHLLGDFLRSRLIQNLVVIKRSW</sequence>
<keyword evidence="3" id="KW-0808">Transferase</keyword>
<reference evidence="9" key="1">
    <citation type="journal article" date="2005" name="Anal. Biochem.">
        <title>A modified cDNA subtraction to identify differentially expressed genes from plants with universal application to other eukaryotes.</title>
        <authorList>
            <person name="Mishra R.N."/>
            <person name="Ramesha A."/>
            <person name="Kaul T."/>
            <person name="Nair S."/>
            <person name="Sopory S.K."/>
            <person name="Reddy M.K."/>
        </authorList>
    </citation>
    <scope>NUCLEOTIDE SEQUENCE</scope>
</reference>
<feature type="domain" description="MGRN1/RNF157-like N-terminal" evidence="8">
    <location>
        <begin position="1"/>
        <end position="75"/>
    </location>
</feature>
<feature type="non-terminal residue" evidence="9">
    <location>
        <position position="1"/>
    </location>
</feature>
<evidence type="ECO:0000256" key="1">
    <source>
        <dbReference type="ARBA" id="ARBA00000900"/>
    </source>
</evidence>